<evidence type="ECO:0000313" key="1">
    <source>
        <dbReference type="EMBL" id="KKM01364.1"/>
    </source>
</evidence>
<sequence length="23" mass="2585">WRVRLEHADVDSITYSVGAVVIV</sequence>
<comment type="caution">
    <text evidence="1">The sequence shown here is derived from an EMBL/GenBank/DDBJ whole genome shotgun (WGS) entry which is preliminary data.</text>
</comment>
<gene>
    <name evidence="1" type="ORF">LCGC14_1795210</name>
</gene>
<protein>
    <submittedName>
        <fullName evidence="1">Uncharacterized protein</fullName>
    </submittedName>
</protein>
<name>A0A0F9GR94_9ZZZZ</name>
<proteinExistence type="predicted"/>
<dbReference type="AlphaFoldDB" id="A0A0F9GR94"/>
<feature type="non-terminal residue" evidence="1">
    <location>
        <position position="1"/>
    </location>
</feature>
<accession>A0A0F9GR94</accession>
<dbReference type="EMBL" id="LAZR01017215">
    <property type="protein sequence ID" value="KKM01364.1"/>
    <property type="molecule type" value="Genomic_DNA"/>
</dbReference>
<reference evidence="1" key="1">
    <citation type="journal article" date="2015" name="Nature">
        <title>Complex archaea that bridge the gap between prokaryotes and eukaryotes.</title>
        <authorList>
            <person name="Spang A."/>
            <person name="Saw J.H."/>
            <person name="Jorgensen S.L."/>
            <person name="Zaremba-Niedzwiedzka K."/>
            <person name="Martijn J."/>
            <person name="Lind A.E."/>
            <person name="van Eijk R."/>
            <person name="Schleper C."/>
            <person name="Guy L."/>
            <person name="Ettema T.J."/>
        </authorList>
    </citation>
    <scope>NUCLEOTIDE SEQUENCE</scope>
</reference>
<organism evidence="1">
    <name type="scientific">marine sediment metagenome</name>
    <dbReference type="NCBI Taxonomy" id="412755"/>
    <lineage>
        <taxon>unclassified sequences</taxon>
        <taxon>metagenomes</taxon>
        <taxon>ecological metagenomes</taxon>
    </lineage>
</organism>